<evidence type="ECO:0000313" key="3">
    <source>
        <dbReference type="EMBL" id="RDX99504.1"/>
    </source>
</evidence>
<feature type="domain" description="Reverse transcriptase" evidence="1">
    <location>
        <begin position="11"/>
        <end position="65"/>
    </location>
</feature>
<dbReference type="EMBL" id="QJKJ01003214">
    <property type="protein sequence ID" value="RDX99504.1"/>
    <property type="molecule type" value="Genomic_DNA"/>
</dbReference>
<accession>A0A371H9R0</accession>
<dbReference type="Proteomes" id="UP000257109">
    <property type="component" value="Unassembled WGS sequence"/>
</dbReference>
<proteinExistence type="predicted"/>
<dbReference type="InterPro" id="IPR041577">
    <property type="entry name" value="RT_RNaseH_2"/>
</dbReference>
<dbReference type="PANTHER" id="PTHR33064:SF39">
    <property type="match status" value="1"/>
</dbReference>
<name>A0A371H9R0_MUCPR</name>
<dbReference type="Pfam" id="PF17919">
    <property type="entry name" value="RT_RNaseH_2"/>
    <property type="match status" value="1"/>
</dbReference>
<dbReference type="Gene3D" id="3.30.70.270">
    <property type="match status" value="1"/>
</dbReference>
<protein>
    <submittedName>
        <fullName evidence="3">Retrovirus-related Pol polyprotein from transposon opus</fullName>
    </submittedName>
</protein>
<evidence type="ECO:0000259" key="1">
    <source>
        <dbReference type="Pfam" id="PF00078"/>
    </source>
</evidence>
<evidence type="ECO:0000259" key="2">
    <source>
        <dbReference type="Pfam" id="PF17919"/>
    </source>
</evidence>
<dbReference type="SUPFAM" id="SSF56672">
    <property type="entry name" value="DNA/RNA polymerases"/>
    <property type="match status" value="1"/>
</dbReference>
<sequence length="161" mass="18423">MISIFLDLLEECMKVFMDDFMVYVESFDLCLEYLSQLLTRCIKTNLELNFEKCHFMVTKGIVLGHLVSSIRIKVDKATVDMITSLPNPAFVWDKLHQDCPASVQVATKEVDFVFDKAYEDAFHELKTRLTSTPILQAPNWEYLLELMCDASNSALEAVLGQ</sequence>
<feature type="non-terminal residue" evidence="3">
    <location>
        <position position="1"/>
    </location>
</feature>
<gene>
    <name evidence="3" type="primary">pol</name>
    <name evidence="3" type="ORF">CR513_17444</name>
</gene>
<dbReference type="InterPro" id="IPR043128">
    <property type="entry name" value="Rev_trsase/Diguanyl_cyclase"/>
</dbReference>
<organism evidence="3 4">
    <name type="scientific">Mucuna pruriens</name>
    <name type="common">Velvet bean</name>
    <name type="synonym">Dolichos pruriens</name>
    <dbReference type="NCBI Taxonomy" id="157652"/>
    <lineage>
        <taxon>Eukaryota</taxon>
        <taxon>Viridiplantae</taxon>
        <taxon>Streptophyta</taxon>
        <taxon>Embryophyta</taxon>
        <taxon>Tracheophyta</taxon>
        <taxon>Spermatophyta</taxon>
        <taxon>Magnoliopsida</taxon>
        <taxon>eudicotyledons</taxon>
        <taxon>Gunneridae</taxon>
        <taxon>Pentapetalae</taxon>
        <taxon>rosids</taxon>
        <taxon>fabids</taxon>
        <taxon>Fabales</taxon>
        <taxon>Fabaceae</taxon>
        <taxon>Papilionoideae</taxon>
        <taxon>50 kb inversion clade</taxon>
        <taxon>NPAAA clade</taxon>
        <taxon>indigoferoid/millettioid clade</taxon>
        <taxon>Phaseoleae</taxon>
        <taxon>Mucuna</taxon>
    </lineage>
</organism>
<dbReference type="PANTHER" id="PTHR33064">
    <property type="entry name" value="POL PROTEIN"/>
    <property type="match status" value="1"/>
</dbReference>
<comment type="caution">
    <text evidence="3">The sequence shown here is derived from an EMBL/GenBank/DDBJ whole genome shotgun (WGS) entry which is preliminary data.</text>
</comment>
<keyword evidence="4" id="KW-1185">Reference proteome</keyword>
<feature type="domain" description="Reverse transcriptase/retrotransposon-derived protein RNase H-like" evidence="2">
    <location>
        <begin position="116"/>
        <end position="161"/>
    </location>
</feature>
<dbReference type="InterPro" id="IPR043502">
    <property type="entry name" value="DNA/RNA_pol_sf"/>
</dbReference>
<reference evidence="3" key="1">
    <citation type="submission" date="2018-05" db="EMBL/GenBank/DDBJ databases">
        <title>Draft genome of Mucuna pruriens seed.</title>
        <authorList>
            <person name="Nnadi N.E."/>
            <person name="Vos R."/>
            <person name="Hasami M.H."/>
            <person name="Devisetty U.K."/>
            <person name="Aguiy J.C."/>
        </authorList>
    </citation>
    <scope>NUCLEOTIDE SEQUENCE [LARGE SCALE GENOMIC DNA]</scope>
    <source>
        <strain evidence="3">JCA_2017</strain>
    </source>
</reference>
<evidence type="ECO:0000313" key="4">
    <source>
        <dbReference type="Proteomes" id="UP000257109"/>
    </source>
</evidence>
<dbReference type="AlphaFoldDB" id="A0A371H9R0"/>
<dbReference type="Pfam" id="PF00078">
    <property type="entry name" value="RVT_1"/>
    <property type="match status" value="1"/>
</dbReference>
<dbReference type="InterPro" id="IPR000477">
    <property type="entry name" value="RT_dom"/>
</dbReference>
<dbReference type="InterPro" id="IPR051320">
    <property type="entry name" value="Viral_Replic_Matur_Polypro"/>
</dbReference>